<dbReference type="OrthoDB" id="9811296at2"/>
<dbReference type="RefSeq" id="WP_091687553.1">
    <property type="nucleotide sequence ID" value="NZ_BAABFM010000002.1"/>
</dbReference>
<evidence type="ECO:0000313" key="3">
    <source>
        <dbReference type="Proteomes" id="UP000198806"/>
    </source>
</evidence>
<dbReference type="PANTHER" id="PTHR33734:SF22">
    <property type="entry name" value="MEMBRANE-BOUND LYTIC MUREIN TRANSGLYCOSYLASE D"/>
    <property type="match status" value="1"/>
</dbReference>
<dbReference type="EMBL" id="FOWD01000027">
    <property type="protein sequence ID" value="SFO45143.1"/>
    <property type="molecule type" value="Genomic_DNA"/>
</dbReference>
<dbReference type="Pfam" id="PF01476">
    <property type="entry name" value="LysM"/>
    <property type="match status" value="2"/>
</dbReference>
<dbReference type="Gene3D" id="3.10.350.10">
    <property type="entry name" value="LysM domain"/>
    <property type="match status" value="2"/>
</dbReference>
<dbReference type="PANTHER" id="PTHR33734">
    <property type="entry name" value="LYSM DOMAIN-CONTAINING GPI-ANCHORED PROTEIN 2"/>
    <property type="match status" value="1"/>
</dbReference>
<proteinExistence type="predicted"/>
<dbReference type="STRING" id="1527.SAMN04489757_12742"/>
<dbReference type="SUPFAM" id="SSF54106">
    <property type="entry name" value="LysM domain"/>
    <property type="match status" value="2"/>
</dbReference>
<name>A0A1I5HAA5_9FIRM</name>
<feature type="domain" description="LysM" evidence="1">
    <location>
        <begin position="9"/>
        <end position="53"/>
    </location>
</feature>
<dbReference type="SMART" id="SM00257">
    <property type="entry name" value="LysM"/>
    <property type="match status" value="2"/>
</dbReference>
<dbReference type="CDD" id="cd00118">
    <property type="entry name" value="LysM"/>
    <property type="match status" value="2"/>
</dbReference>
<dbReference type="InterPro" id="IPR018392">
    <property type="entry name" value="LysM"/>
</dbReference>
<evidence type="ECO:0000259" key="1">
    <source>
        <dbReference type="PROSITE" id="PS51782"/>
    </source>
</evidence>
<evidence type="ECO:0000313" key="2">
    <source>
        <dbReference type="EMBL" id="SFO45143.1"/>
    </source>
</evidence>
<reference evidence="2 3" key="1">
    <citation type="submission" date="2016-10" db="EMBL/GenBank/DDBJ databases">
        <authorList>
            <person name="de Groot N.N."/>
        </authorList>
    </citation>
    <scope>NUCLEOTIDE SEQUENCE [LARGE SCALE GENOMIC DNA]</scope>
    <source>
        <strain evidence="2 3">DSM 1283</strain>
    </source>
</reference>
<protein>
    <submittedName>
        <fullName evidence="2">LysM domain-containing protein</fullName>
    </submittedName>
</protein>
<dbReference type="InterPro" id="IPR036779">
    <property type="entry name" value="LysM_dom_sf"/>
</dbReference>
<sequence>MNQDGFNCFMYMIEQGDTLYSISRRYNVPLALILRANPYADIYNLQRGDEICIPDMNTRPPVGIMPYVVQDGDSLGSVMYESGIGLDDVLNNNNPNEIMLMPGSTLYVPSYGEDI</sequence>
<dbReference type="AlphaFoldDB" id="A0A1I5HAA5"/>
<organism evidence="2 3">
    <name type="scientific">Anaerocolumna aminovalerica</name>
    <dbReference type="NCBI Taxonomy" id="1527"/>
    <lineage>
        <taxon>Bacteria</taxon>
        <taxon>Bacillati</taxon>
        <taxon>Bacillota</taxon>
        <taxon>Clostridia</taxon>
        <taxon>Lachnospirales</taxon>
        <taxon>Lachnospiraceae</taxon>
        <taxon>Anaerocolumna</taxon>
    </lineage>
</organism>
<accession>A0A1I5HAA5</accession>
<dbReference type="Proteomes" id="UP000198806">
    <property type="component" value="Unassembled WGS sequence"/>
</dbReference>
<gene>
    <name evidence="2" type="ORF">SAMN04489757_12742</name>
</gene>
<dbReference type="PROSITE" id="PS51782">
    <property type="entry name" value="LYSM"/>
    <property type="match status" value="1"/>
</dbReference>
<keyword evidence="3" id="KW-1185">Reference proteome</keyword>